<organism evidence="1">
    <name type="scientific">Myoviridae sp. ctwSu1</name>
    <dbReference type="NCBI Taxonomy" id="2825207"/>
    <lineage>
        <taxon>Viruses</taxon>
        <taxon>Duplodnaviria</taxon>
        <taxon>Heunggongvirae</taxon>
        <taxon>Uroviricota</taxon>
        <taxon>Caudoviricetes</taxon>
    </lineage>
</organism>
<protein>
    <submittedName>
        <fullName evidence="1">Uncharacterized protein</fullName>
    </submittedName>
</protein>
<sequence length="41" mass="4760">MSAPNYYLHWINLFLLIAKPITTDNPLAKGWCIYTEAVDFD</sequence>
<evidence type="ECO:0000313" key="1">
    <source>
        <dbReference type="EMBL" id="DAF88204.1"/>
    </source>
</evidence>
<accession>A0A8S5U167</accession>
<reference evidence="1" key="1">
    <citation type="journal article" date="2021" name="Proc. Natl. Acad. Sci. U.S.A.">
        <title>A Catalog of Tens of Thousands of Viruses from Human Metagenomes Reveals Hidden Associations with Chronic Diseases.</title>
        <authorList>
            <person name="Tisza M.J."/>
            <person name="Buck C.B."/>
        </authorList>
    </citation>
    <scope>NUCLEOTIDE SEQUENCE</scope>
    <source>
        <strain evidence="1">CtwSu1</strain>
    </source>
</reference>
<dbReference type="EMBL" id="BK015981">
    <property type="protein sequence ID" value="DAF88204.1"/>
    <property type="molecule type" value="Genomic_DNA"/>
</dbReference>
<proteinExistence type="predicted"/>
<name>A0A8S5U167_9CAUD</name>